<evidence type="ECO:0000256" key="5">
    <source>
        <dbReference type="ARBA" id="ARBA00023136"/>
    </source>
</evidence>
<feature type="transmembrane region" description="Helical" evidence="10">
    <location>
        <begin position="30"/>
        <end position="57"/>
    </location>
</feature>
<feature type="transmembrane region" description="Helical" evidence="10">
    <location>
        <begin position="100"/>
        <end position="122"/>
    </location>
</feature>
<reference evidence="11 12" key="1">
    <citation type="submission" date="2018-02" db="EMBL/GenBank/DDBJ databases">
        <title>Genomic Encyclopedia of Archaeal and Bacterial Type Strains, Phase II (KMG-II): from individual species to whole genera.</title>
        <authorList>
            <person name="Goeker M."/>
        </authorList>
    </citation>
    <scope>NUCLEOTIDE SEQUENCE [LARGE SCALE GENOMIC DNA]</scope>
    <source>
        <strain evidence="11 12">DSM 22857</strain>
    </source>
</reference>
<dbReference type="RefSeq" id="WP_104431600.1">
    <property type="nucleotide sequence ID" value="NZ_PTJD01000002.1"/>
</dbReference>
<dbReference type="EMBL" id="PTJD01000002">
    <property type="protein sequence ID" value="PPK98190.1"/>
    <property type="molecule type" value="Genomic_DNA"/>
</dbReference>
<sequence>MDLRASALVLAGGTAGTAARHAVALLLPPVAGWPVATTAVNLVGAFLLGALLAALAPAAPDRPAGTARLLLGTGFLGAFTTYSAFAAETVLLAGAGSAPLAAAFAVLAVAAGIACAAAGAALTRRVRR</sequence>
<comment type="function">
    <text evidence="9 10">Fluoride-specific ion channel. Important for reducing fluoride concentration in the cell, thus reducing its toxicity.</text>
</comment>
<comment type="activity regulation">
    <text evidence="10">Na(+) is not transported, but it plays an essential structural role and its presence is essential for fluoride channel function.</text>
</comment>
<feature type="binding site" evidence="10">
    <location>
        <position position="77"/>
    </location>
    <ligand>
        <name>Na(+)</name>
        <dbReference type="ChEBI" id="CHEBI:29101"/>
        <note>structural</note>
    </ligand>
</feature>
<dbReference type="GO" id="GO:0062054">
    <property type="term" value="F:fluoride channel activity"/>
    <property type="evidence" value="ECO:0007669"/>
    <property type="project" value="UniProtKB-UniRule"/>
</dbReference>
<evidence type="ECO:0000313" key="12">
    <source>
        <dbReference type="Proteomes" id="UP000239485"/>
    </source>
</evidence>
<keyword evidence="10" id="KW-0813">Transport</keyword>
<dbReference type="GO" id="GO:0046872">
    <property type="term" value="F:metal ion binding"/>
    <property type="evidence" value="ECO:0007669"/>
    <property type="project" value="UniProtKB-KW"/>
</dbReference>
<keyword evidence="3 10" id="KW-0812">Transmembrane</keyword>
<name>A0A2S6IV88_9ACTN</name>
<keyword evidence="4 10" id="KW-1133">Transmembrane helix</keyword>
<evidence type="ECO:0000256" key="10">
    <source>
        <dbReference type="HAMAP-Rule" id="MF_00454"/>
    </source>
</evidence>
<dbReference type="Pfam" id="PF02537">
    <property type="entry name" value="CRCB"/>
    <property type="match status" value="1"/>
</dbReference>
<evidence type="ECO:0000313" key="11">
    <source>
        <dbReference type="EMBL" id="PPK98190.1"/>
    </source>
</evidence>
<protein>
    <recommendedName>
        <fullName evidence="10">Fluoride-specific ion channel FluC</fullName>
    </recommendedName>
</protein>
<proteinExistence type="inferred from homology"/>
<feature type="binding site" evidence="10">
    <location>
        <position position="80"/>
    </location>
    <ligand>
        <name>Na(+)</name>
        <dbReference type="ChEBI" id="CHEBI:29101"/>
        <note>structural</note>
    </ligand>
</feature>
<dbReference type="Proteomes" id="UP000239485">
    <property type="component" value="Unassembled WGS sequence"/>
</dbReference>
<keyword evidence="12" id="KW-1185">Reference proteome</keyword>
<keyword evidence="10" id="KW-0479">Metal-binding</keyword>
<keyword evidence="10" id="KW-0406">Ion transport</keyword>
<evidence type="ECO:0000256" key="9">
    <source>
        <dbReference type="ARBA" id="ARBA00049940"/>
    </source>
</evidence>
<comment type="caution">
    <text evidence="11">The sequence shown here is derived from an EMBL/GenBank/DDBJ whole genome shotgun (WGS) entry which is preliminary data.</text>
</comment>
<comment type="catalytic activity">
    <reaction evidence="8">
        <text>fluoride(in) = fluoride(out)</text>
        <dbReference type="Rhea" id="RHEA:76159"/>
        <dbReference type="ChEBI" id="CHEBI:17051"/>
    </reaction>
    <physiologicalReaction direction="left-to-right" evidence="8">
        <dbReference type="Rhea" id="RHEA:76160"/>
    </physiologicalReaction>
</comment>
<evidence type="ECO:0000256" key="7">
    <source>
        <dbReference type="ARBA" id="ARBA00035120"/>
    </source>
</evidence>
<comment type="subcellular location">
    <subcellularLocation>
        <location evidence="1 10">Cell membrane</location>
        <topology evidence="1 10">Multi-pass membrane protein</topology>
    </subcellularLocation>
</comment>
<evidence type="ECO:0000256" key="8">
    <source>
        <dbReference type="ARBA" id="ARBA00035585"/>
    </source>
</evidence>
<gene>
    <name evidence="10" type="primary">fluC</name>
    <name evidence="10" type="synonym">crcB</name>
    <name evidence="11" type="ORF">CLV92_102343</name>
</gene>
<evidence type="ECO:0000256" key="6">
    <source>
        <dbReference type="ARBA" id="ARBA00023303"/>
    </source>
</evidence>
<evidence type="ECO:0000256" key="2">
    <source>
        <dbReference type="ARBA" id="ARBA00022475"/>
    </source>
</evidence>
<accession>A0A2S6IV88</accession>
<keyword evidence="5 10" id="KW-0472">Membrane</keyword>
<evidence type="ECO:0000256" key="1">
    <source>
        <dbReference type="ARBA" id="ARBA00004651"/>
    </source>
</evidence>
<dbReference type="InterPro" id="IPR003691">
    <property type="entry name" value="FluC"/>
</dbReference>
<evidence type="ECO:0000256" key="3">
    <source>
        <dbReference type="ARBA" id="ARBA00022692"/>
    </source>
</evidence>
<feature type="transmembrane region" description="Helical" evidence="10">
    <location>
        <begin position="69"/>
        <end position="94"/>
    </location>
</feature>
<organism evidence="11 12">
    <name type="scientific">Kineococcus xinjiangensis</name>
    <dbReference type="NCBI Taxonomy" id="512762"/>
    <lineage>
        <taxon>Bacteria</taxon>
        <taxon>Bacillati</taxon>
        <taxon>Actinomycetota</taxon>
        <taxon>Actinomycetes</taxon>
        <taxon>Kineosporiales</taxon>
        <taxon>Kineosporiaceae</taxon>
        <taxon>Kineococcus</taxon>
    </lineage>
</organism>
<keyword evidence="6 10" id="KW-0407">Ion channel</keyword>
<dbReference type="AlphaFoldDB" id="A0A2S6IV88"/>
<dbReference type="HAMAP" id="MF_00454">
    <property type="entry name" value="FluC"/>
    <property type="match status" value="1"/>
</dbReference>
<dbReference type="GO" id="GO:0005886">
    <property type="term" value="C:plasma membrane"/>
    <property type="evidence" value="ECO:0007669"/>
    <property type="project" value="UniProtKB-SubCell"/>
</dbReference>
<comment type="similarity">
    <text evidence="7 10">Belongs to the fluoride channel Fluc/FEX (TC 1.A.43) family.</text>
</comment>
<evidence type="ECO:0000256" key="4">
    <source>
        <dbReference type="ARBA" id="ARBA00022989"/>
    </source>
</evidence>
<dbReference type="GO" id="GO:0140114">
    <property type="term" value="P:cellular detoxification of fluoride"/>
    <property type="evidence" value="ECO:0007669"/>
    <property type="project" value="UniProtKB-UniRule"/>
</dbReference>
<keyword evidence="10" id="KW-0915">Sodium</keyword>
<keyword evidence="2 10" id="KW-1003">Cell membrane</keyword>